<gene>
    <name evidence="1" type="ORF">OJ996_23580</name>
</gene>
<protein>
    <submittedName>
        <fullName evidence="1">Uncharacterized protein</fullName>
    </submittedName>
</protein>
<accession>A0ABT3GAS8</accession>
<evidence type="ECO:0000313" key="1">
    <source>
        <dbReference type="EMBL" id="MCW1916589.1"/>
    </source>
</evidence>
<dbReference type="EMBL" id="JAPDDR010000016">
    <property type="protein sequence ID" value="MCW1916589.1"/>
    <property type="molecule type" value="Genomic_DNA"/>
</dbReference>
<sequence>MHISNFNWVCFECRTSRREPKLARRVPVCAECGADCFCLGYKVEVPRRYAVREWRKLRDECRRRYHIGRDSVRRWNIRRIHALEQEIIRRESMRENKDRSYLIKRLKDELVKRRSL</sequence>
<reference evidence="1" key="1">
    <citation type="submission" date="2022-10" db="EMBL/GenBank/DDBJ databases">
        <title>Luteolibacter sp. GHJ8, whole genome shotgun sequencing project.</title>
        <authorList>
            <person name="Zhao G."/>
            <person name="Shen L."/>
        </authorList>
    </citation>
    <scope>NUCLEOTIDE SEQUENCE</scope>
    <source>
        <strain evidence="1">GHJ8</strain>
    </source>
</reference>
<comment type="caution">
    <text evidence="1">The sequence shown here is derived from an EMBL/GenBank/DDBJ whole genome shotgun (WGS) entry which is preliminary data.</text>
</comment>
<dbReference type="Proteomes" id="UP001165653">
    <property type="component" value="Unassembled WGS sequence"/>
</dbReference>
<name>A0ABT3GAS8_9BACT</name>
<dbReference type="RefSeq" id="WP_264516169.1">
    <property type="nucleotide sequence ID" value="NZ_JAPDDR010000016.1"/>
</dbReference>
<proteinExistence type="predicted"/>
<evidence type="ECO:0000313" key="2">
    <source>
        <dbReference type="Proteomes" id="UP001165653"/>
    </source>
</evidence>
<organism evidence="1 2">
    <name type="scientific">Luteolibacter rhizosphaerae</name>
    <dbReference type="NCBI Taxonomy" id="2989719"/>
    <lineage>
        <taxon>Bacteria</taxon>
        <taxon>Pseudomonadati</taxon>
        <taxon>Verrucomicrobiota</taxon>
        <taxon>Verrucomicrobiia</taxon>
        <taxon>Verrucomicrobiales</taxon>
        <taxon>Verrucomicrobiaceae</taxon>
        <taxon>Luteolibacter</taxon>
    </lineage>
</organism>
<keyword evidence="2" id="KW-1185">Reference proteome</keyword>